<dbReference type="Proteomes" id="UP000652761">
    <property type="component" value="Unassembled WGS sequence"/>
</dbReference>
<comment type="caution">
    <text evidence="1">The sequence shown here is derived from an EMBL/GenBank/DDBJ whole genome shotgun (WGS) entry which is preliminary data.</text>
</comment>
<protein>
    <submittedName>
        <fullName evidence="1">Uncharacterized protein</fullName>
    </submittedName>
</protein>
<accession>A0A843W275</accession>
<dbReference type="AlphaFoldDB" id="A0A843W275"/>
<organism evidence="1 2">
    <name type="scientific">Colocasia esculenta</name>
    <name type="common">Wild taro</name>
    <name type="synonym">Arum esculentum</name>
    <dbReference type="NCBI Taxonomy" id="4460"/>
    <lineage>
        <taxon>Eukaryota</taxon>
        <taxon>Viridiplantae</taxon>
        <taxon>Streptophyta</taxon>
        <taxon>Embryophyta</taxon>
        <taxon>Tracheophyta</taxon>
        <taxon>Spermatophyta</taxon>
        <taxon>Magnoliopsida</taxon>
        <taxon>Liliopsida</taxon>
        <taxon>Araceae</taxon>
        <taxon>Aroideae</taxon>
        <taxon>Colocasieae</taxon>
        <taxon>Colocasia</taxon>
    </lineage>
</organism>
<name>A0A843W275_COLES</name>
<sequence length="199" mass="21299">MPVVRRCFSHGCSVSLVVTPGCSFPTLWRSGMLGACVVRLWSHVVALVFRELHCLSGCVPMFCFRFIGVPAALASKGLVIPTEPCSRGSPPYSLQVGTRYHRGSLPDDRGGGLLRRALPALFEFIAYLAGLNSNPSGSSDPWVAARPSGAPGGGPGGRVVIVEEEDELGSWEARGALELGGRGVQSYEKAHLGWFFKLR</sequence>
<keyword evidence="2" id="KW-1185">Reference proteome</keyword>
<proteinExistence type="predicted"/>
<evidence type="ECO:0000313" key="1">
    <source>
        <dbReference type="EMBL" id="MQM01437.1"/>
    </source>
</evidence>
<gene>
    <name evidence="1" type="ORF">Taro_034195</name>
</gene>
<evidence type="ECO:0000313" key="2">
    <source>
        <dbReference type="Proteomes" id="UP000652761"/>
    </source>
</evidence>
<dbReference type="EMBL" id="NMUH01002679">
    <property type="protein sequence ID" value="MQM01437.1"/>
    <property type="molecule type" value="Genomic_DNA"/>
</dbReference>
<reference evidence="1" key="1">
    <citation type="submission" date="2017-07" db="EMBL/GenBank/DDBJ databases">
        <title>Taro Niue Genome Assembly and Annotation.</title>
        <authorList>
            <person name="Atibalentja N."/>
            <person name="Keating K."/>
            <person name="Fields C.J."/>
        </authorList>
    </citation>
    <scope>NUCLEOTIDE SEQUENCE</scope>
    <source>
        <strain evidence="1">Niue_2</strain>
        <tissue evidence="1">Leaf</tissue>
    </source>
</reference>